<dbReference type="Pfam" id="PF02518">
    <property type="entry name" value="HATPase_c"/>
    <property type="match status" value="2"/>
</dbReference>
<dbReference type="Gene3D" id="3.30.450.40">
    <property type="match status" value="1"/>
</dbReference>
<dbReference type="InterPro" id="IPR001789">
    <property type="entry name" value="Sig_transdc_resp-reg_receiver"/>
</dbReference>
<sequence length="1308" mass="141738">MSDNVLPFARATVDADDLAAENARLRALLQRAGIPSDAPAPAPDTGFIAGGGEMGALMRSMDWSQTTFGPVETWTQALRSAVSICLTTRFPVVLYYGPERALIYNDAWRPVVGDKHPWSFGRAGTEVWAEIWDIIGPMFDAVFETGEATWSDDQLLPLNRFGYVEECYFYYSYSPIRGERGRVEGIFTAVTETTLRVLADRRTRLLRDLAARSISAKSTEEAYAIAAAVLADDPHDVPFALLYTHDADGEGMTLAGRVGMPASAGNLAMSGTDGDDAWSIRQVAATGVPVLLEGLDLVMPGLPGGPWPEAATQALVLPVTAGEGGRTSGIAVIGISPRRRFDERYKAFCEQVVSNLSAAVSNALSYQEERARAERLAEIDRAKTLFFSNVSHEFRTPLTLMLSPLEEILALPAASLPGDARDLTAVAHRNGLRLLRLVNGLLDFSRVEAGRARAAFRPTDLARTTSELAGNFRSLCEQAGLRLLVDCPPLDAPVPLDPDMWEKVVLNLLANAFKFTFEGAITVAVSRVGDRAQLRVADTGTGIPAQELPRLFERFHRVEGARGRTFEGSGIGLALVQELVRLHHGEIRVESEPGRGSAFTVTLPFHQDEAPAAEASSMPQVSTAVRAEAFVAEARRWMSGEAGSDLASEPDEVPAEALSHLDVGRILLADDNADMREHVRRLLANRGYQVEAVADGEAALSAARLRVPDLLLTDVMMPRLDGFGLLAAVRGDAGLRDLPVIMLSARAGDEAKVEGLGAGADDYLTKPFSARELLARVGTNMQLARVRREAAQALRRANEGLEAEVARRTAERNRIWETTNDLMGTAGLDGFMKVVNPAWAKMLGWSEEELLGRPFLDIIDPADHAETAEVVARLARGETVTGFVDHVRTAAGDWRTVMWTAVPDPGTGLFHIVGRDLTDQHRAEEQLRQSQKMEAVGQLTGGIAHDFNNLLTGISGSLEFLENRINQGRYTDVPRYVAAAQGASKRAAALTHRLLAFSRRQTLDPRPTDANRLIADMEDLVRRTIGPSVRLEVVAAGGLWTTLVDPPQLENALLNLCINARDAMPEGGRITVETANRWLDDRGGRERDLDPGQYVSICVTDTGTGMTPEVVAKVFDPFFTTKPMGQGTGLGLSMIHGFVRQSGGQVRVYSEVGQGTTMCLYLPRHYGDAENVDALPELSDAPRAEQGETVLVVDDEPTVRMLVTEVLEELGYTAIEVADGAAGLRVLQSDARIDLLVTDVGLPGGMNGRQVADAARLTRPDLKVLFITGYAENAVLGNGHLEPGMALLTKPFAVETLAVRIREMIARG</sequence>
<dbReference type="Pfam" id="PF00072">
    <property type="entry name" value="Response_reg"/>
    <property type="match status" value="2"/>
</dbReference>
<dbReference type="RefSeq" id="WP_238229542.1">
    <property type="nucleotide sequence ID" value="NZ_BPQO01000002.1"/>
</dbReference>
<name>A0AAV4ZFN5_9HYPH</name>
<dbReference type="InterPro" id="IPR004358">
    <property type="entry name" value="Sig_transdc_His_kin-like_C"/>
</dbReference>
<dbReference type="EMBL" id="BPQO01000002">
    <property type="protein sequence ID" value="GJD87290.1"/>
    <property type="molecule type" value="Genomic_DNA"/>
</dbReference>
<dbReference type="Gene3D" id="3.40.50.2300">
    <property type="match status" value="2"/>
</dbReference>
<dbReference type="SUPFAM" id="SSF55781">
    <property type="entry name" value="GAF domain-like"/>
    <property type="match status" value="1"/>
</dbReference>
<evidence type="ECO:0000256" key="3">
    <source>
        <dbReference type="ARBA" id="ARBA00022553"/>
    </source>
</evidence>
<keyword evidence="6 13" id="KW-0418">Kinase</keyword>
<dbReference type="Proteomes" id="UP001055247">
    <property type="component" value="Unassembled WGS sequence"/>
</dbReference>
<dbReference type="SMART" id="SM00388">
    <property type="entry name" value="HisKA"/>
    <property type="match status" value="2"/>
</dbReference>
<dbReference type="InterPro" id="IPR036890">
    <property type="entry name" value="HATPase_C_sf"/>
</dbReference>
<evidence type="ECO:0000256" key="1">
    <source>
        <dbReference type="ARBA" id="ARBA00000085"/>
    </source>
</evidence>
<organism evidence="13 14">
    <name type="scientific">Methylobacterium hispanicum</name>
    <dbReference type="NCBI Taxonomy" id="270350"/>
    <lineage>
        <taxon>Bacteria</taxon>
        <taxon>Pseudomonadati</taxon>
        <taxon>Pseudomonadota</taxon>
        <taxon>Alphaproteobacteria</taxon>
        <taxon>Hyphomicrobiales</taxon>
        <taxon>Methylobacteriaceae</taxon>
        <taxon>Methylobacterium</taxon>
    </lineage>
</organism>
<dbReference type="PROSITE" id="PS50109">
    <property type="entry name" value="HIS_KIN"/>
    <property type="match status" value="2"/>
</dbReference>
<dbReference type="InterPro" id="IPR011006">
    <property type="entry name" value="CheY-like_superfamily"/>
</dbReference>
<dbReference type="GO" id="GO:0005524">
    <property type="term" value="F:ATP binding"/>
    <property type="evidence" value="ECO:0007669"/>
    <property type="project" value="UniProtKB-KW"/>
</dbReference>
<dbReference type="Gene3D" id="3.30.565.10">
    <property type="entry name" value="Histidine kinase-like ATPase, C-terminal domain"/>
    <property type="match status" value="2"/>
</dbReference>
<dbReference type="InterPro" id="IPR029016">
    <property type="entry name" value="GAF-like_dom_sf"/>
</dbReference>
<reference evidence="13" key="1">
    <citation type="journal article" date="2016" name="Front. Microbiol.">
        <title>Genome Sequence of the Piezophilic, Mesophilic Sulfate-Reducing Bacterium Desulfovibrio indicus J2T.</title>
        <authorList>
            <person name="Cao J."/>
            <person name="Maignien L."/>
            <person name="Shao Z."/>
            <person name="Alain K."/>
            <person name="Jebbar M."/>
        </authorList>
    </citation>
    <scope>NUCLEOTIDE SEQUENCE</scope>
    <source>
        <strain evidence="13">DSM 16372</strain>
    </source>
</reference>
<evidence type="ECO:0000256" key="4">
    <source>
        <dbReference type="ARBA" id="ARBA00022679"/>
    </source>
</evidence>
<evidence type="ECO:0000256" key="7">
    <source>
        <dbReference type="ARBA" id="ARBA00022840"/>
    </source>
</evidence>
<evidence type="ECO:0000259" key="12">
    <source>
        <dbReference type="PROSITE" id="PS50112"/>
    </source>
</evidence>
<accession>A0AAV4ZFN5</accession>
<keyword evidence="14" id="KW-1185">Reference proteome</keyword>
<dbReference type="PROSITE" id="PS50112">
    <property type="entry name" value="PAS"/>
    <property type="match status" value="1"/>
</dbReference>
<dbReference type="InterPro" id="IPR036097">
    <property type="entry name" value="HisK_dim/P_sf"/>
</dbReference>
<evidence type="ECO:0000256" key="5">
    <source>
        <dbReference type="ARBA" id="ARBA00022741"/>
    </source>
</evidence>
<dbReference type="CDD" id="cd00082">
    <property type="entry name" value="HisKA"/>
    <property type="match status" value="2"/>
</dbReference>
<dbReference type="InterPro" id="IPR013656">
    <property type="entry name" value="PAS_4"/>
</dbReference>
<feature type="domain" description="PAS" evidence="12">
    <location>
        <begin position="808"/>
        <end position="878"/>
    </location>
</feature>
<evidence type="ECO:0000256" key="6">
    <source>
        <dbReference type="ARBA" id="ARBA00022777"/>
    </source>
</evidence>
<dbReference type="PANTHER" id="PTHR43547:SF2">
    <property type="entry name" value="HYBRID SIGNAL TRANSDUCTION HISTIDINE KINASE C"/>
    <property type="match status" value="1"/>
</dbReference>
<protein>
    <recommendedName>
        <fullName evidence="2">histidine kinase</fullName>
        <ecNumber evidence="2">2.7.13.3</ecNumber>
    </recommendedName>
</protein>
<dbReference type="InterPro" id="IPR003661">
    <property type="entry name" value="HisK_dim/P_dom"/>
</dbReference>
<dbReference type="Gene3D" id="1.10.287.130">
    <property type="match status" value="2"/>
</dbReference>
<evidence type="ECO:0000313" key="14">
    <source>
        <dbReference type="Proteomes" id="UP001055247"/>
    </source>
</evidence>
<evidence type="ECO:0000256" key="2">
    <source>
        <dbReference type="ARBA" id="ARBA00012438"/>
    </source>
</evidence>
<dbReference type="NCBIfam" id="TIGR00229">
    <property type="entry name" value="sensory_box"/>
    <property type="match status" value="1"/>
</dbReference>
<dbReference type="Pfam" id="PF08448">
    <property type="entry name" value="PAS_4"/>
    <property type="match status" value="1"/>
</dbReference>
<gene>
    <name evidence="13" type="primary">rcsC_7</name>
    <name evidence="13" type="ORF">BHAOGJBA_0790</name>
</gene>
<dbReference type="SUPFAM" id="SSF55874">
    <property type="entry name" value="ATPase domain of HSP90 chaperone/DNA topoisomerase II/histidine kinase"/>
    <property type="match status" value="2"/>
</dbReference>
<dbReference type="CDD" id="cd16922">
    <property type="entry name" value="HATPase_EvgS-ArcB-TorS-like"/>
    <property type="match status" value="1"/>
</dbReference>
<dbReference type="SUPFAM" id="SSF47384">
    <property type="entry name" value="Homodimeric domain of signal transducing histidine kinase"/>
    <property type="match status" value="2"/>
</dbReference>
<dbReference type="InterPro" id="IPR035965">
    <property type="entry name" value="PAS-like_dom_sf"/>
</dbReference>
<dbReference type="SMART" id="SM00448">
    <property type="entry name" value="REC"/>
    <property type="match status" value="2"/>
</dbReference>
<dbReference type="EC" id="2.7.13.3" evidence="2"/>
<dbReference type="CDD" id="cd16919">
    <property type="entry name" value="HATPase_CckA-like"/>
    <property type="match status" value="1"/>
</dbReference>
<evidence type="ECO:0000313" key="13">
    <source>
        <dbReference type="EMBL" id="GJD87290.1"/>
    </source>
</evidence>
<comment type="catalytic activity">
    <reaction evidence="1">
        <text>ATP + protein L-histidine = ADP + protein N-phospho-L-histidine.</text>
        <dbReference type="EC" id="2.7.13.3"/>
    </reaction>
</comment>
<dbReference type="PANTHER" id="PTHR43547">
    <property type="entry name" value="TWO-COMPONENT HISTIDINE KINASE"/>
    <property type="match status" value="1"/>
</dbReference>
<feature type="modified residue" description="4-aspartylphosphate" evidence="9">
    <location>
        <position position="714"/>
    </location>
</feature>
<dbReference type="InterPro" id="IPR005467">
    <property type="entry name" value="His_kinase_dom"/>
</dbReference>
<dbReference type="SMART" id="SM00091">
    <property type="entry name" value="PAS"/>
    <property type="match status" value="1"/>
</dbReference>
<dbReference type="CDD" id="cd00130">
    <property type="entry name" value="PAS"/>
    <property type="match status" value="1"/>
</dbReference>
<feature type="domain" description="Histidine kinase" evidence="10">
    <location>
        <begin position="942"/>
        <end position="1166"/>
    </location>
</feature>
<keyword evidence="3 9" id="KW-0597">Phosphoprotein</keyword>
<keyword evidence="5" id="KW-0547">Nucleotide-binding</keyword>
<reference evidence="13" key="2">
    <citation type="submission" date="2021-08" db="EMBL/GenBank/DDBJ databases">
        <authorList>
            <person name="Tani A."/>
            <person name="Ola A."/>
            <person name="Ogura Y."/>
            <person name="Katsura K."/>
            <person name="Hayashi T."/>
        </authorList>
    </citation>
    <scope>NUCLEOTIDE SEQUENCE</scope>
    <source>
        <strain evidence="13">DSM 16372</strain>
    </source>
</reference>
<dbReference type="Gene3D" id="3.30.450.20">
    <property type="entry name" value="PAS domain"/>
    <property type="match status" value="2"/>
</dbReference>
<evidence type="ECO:0000256" key="8">
    <source>
        <dbReference type="ARBA" id="ARBA00023012"/>
    </source>
</evidence>
<proteinExistence type="predicted"/>
<feature type="modified residue" description="4-aspartylphosphate" evidence="9">
    <location>
        <position position="1239"/>
    </location>
</feature>
<dbReference type="Pfam" id="PF00512">
    <property type="entry name" value="HisKA"/>
    <property type="match status" value="2"/>
</dbReference>
<dbReference type="InterPro" id="IPR003594">
    <property type="entry name" value="HATPase_dom"/>
</dbReference>
<dbReference type="PROSITE" id="PS50110">
    <property type="entry name" value="RESPONSE_REGULATORY"/>
    <property type="match status" value="2"/>
</dbReference>
<evidence type="ECO:0000259" key="10">
    <source>
        <dbReference type="PROSITE" id="PS50109"/>
    </source>
</evidence>
<feature type="domain" description="Response regulatory" evidence="11">
    <location>
        <begin position="1189"/>
        <end position="1305"/>
    </location>
</feature>
<dbReference type="SUPFAM" id="SSF55785">
    <property type="entry name" value="PYP-like sensor domain (PAS domain)"/>
    <property type="match status" value="1"/>
</dbReference>
<dbReference type="GO" id="GO:0000155">
    <property type="term" value="F:phosphorelay sensor kinase activity"/>
    <property type="evidence" value="ECO:0007669"/>
    <property type="project" value="InterPro"/>
</dbReference>
<feature type="domain" description="Histidine kinase" evidence="10">
    <location>
        <begin position="389"/>
        <end position="607"/>
    </location>
</feature>
<keyword evidence="4" id="KW-0808">Transferase</keyword>
<dbReference type="SMART" id="SM00387">
    <property type="entry name" value="HATPase_c"/>
    <property type="match status" value="2"/>
</dbReference>
<dbReference type="PRINTS" id="PR00344">
    <property type="entry name" value="BCTRLSENSOR"/>
</dbReference>
<dbReference type="CDD" id="cd17574">
    <property type="entry name" value="REC_OmpR"/>
    <property type="match status" value="1"/>
</dbReference>
<dbReference type="FunFam" id="3.30.565.10:FF:000037">
    <property type="entry name" value="Hybrid sensor histidine kinase/response regulator"/>
    <property type="match status" value="1"/>
</dbReference>
<dbReference type="CDD" id="cd18161">
    <property type="entry name" value="REC_hyHK_blue-like"/>
    <property type="match status" value="1"/>
</dbReference>
<feature type="domain" description="Response regulatory" evidence="11">
    <location>
        <begin position="665"/>
        <end position="781"/>
    </location>
</feature>
<evidence type="ECO:0000256" key="9">
    <source>
        <dbReference type="PROSITE-ProRule" id="PRU00169"/>
    </source>
</evidence>
<dbReference type="InterPro" id="IPR000014">
    <property type="entry name" value="PAS"/>
</dbReference>
<keyword evidence="7" id="KW-0067">ATP-binding</keyword>
<dbReference type="SUPFAM" id="SSF52172">
    <property type="entry name" value="CheY-like"/>
    <property type="match status" value="2"/>
</dbReference>
<comment type="caution">
    <text evidence="13">The sequence shown here is derived from an EMBL/GenBank/DDBJ whole genome shotgun (WGS) entry which is preliminary data.</text>
</comment>
<evidence type="ECO:0000259" key="11">
    <source>
        <dbReference type="PROSITE" id="PS50110"/>
    </source>
</evidence>
<keyword evidence="8" id="KW-0902">Two-component regulatory system</keyword>